<dbReference type="InterPro" id="IPR024271">
    <property type="entry name" value="DUF3782"/>
</dbReference>
<organism evidence="2 3">
    <name type="scientific">Candidatus Marsarchaeota G2 archaeon ECH_B_SAG-M15</name>
    <dbReference type="NCBI Taxonomy" id="1978162"/>
    <lineage>
        <taxon>Archaea</taxon>
        <taxon>Candidatus Marsarchaeota</taxon>
        <taxon>Candidatus Marsarchaeota group 2</taxon>
    </lineage>
</organism>
<dbReference type="AlphaFoldDB" id="A0A2R6B0A5"/>
<evidence type="ECO:0000256" key="1">
    <source>
        <dbReference type="SAM" id="Coils"/>
    </source>
</evidence>
<dbReference type="Pfam" id="PF07788">
    <property type="entry name" value="PDDEXK_10"/>
    <property type="match status" value="1"/>
</dbReference>
<reference evidence="2 3" key="1">
    <citation type="submission" date="2017-04" db="EMBL/GenBank/DDBJ databases">
        <title>Novel microbial lineages endemic to geothermal iron-oxide mats fill important gaps in the evolutionary history of Archaea.</title>
        <authorList>
            <person name="Jay Z.J."/>
            <person name="Beam J.P."/>
            <person name="Dlakic M."/>
            <person name="Rusch D.B."/>
            <person name="Kozubal M.A."/>
            <person name="Inskeep W.P."/>
        </authorList>
    </citation>
    <scope>NUCLEOTIDE SEQUENCE [LARGE SCALE GENOMIC DNA]</scope>
    <source>
        <strain evidence="2">ECH_B_SAG-M15</strain>
    </source>
</reference>
<dbReference type="SUPFAM" id="SSF52980">
    <property type="entry name" value="Restriction endonuclease-like"/>
    <property type="match status" value="1"/>
</dbReference>
<comment type="caution">
    <text evidence="2">The sequence shown here is derived from an EMBL/GenBank/DDBJ whole genome shotgun (WGS) entry which is preliminary data.</text>
</comment>
<dbReference type="Proteomes" id="UP000240490">
    <property type="component" value="Unassembled WGS sequence"/>
</dbReference>
<evidence type="ECO:0000313" key="2">
    <source>
        <dbReference type="EMBL" id="PSN92082.1"/>
    </source>
</evidence>
<protein>
    <recommendedName>
        <fullName evidence="4">DUF3782 domain-containing protein</fullName>
    </recommendedName>
</protein>
<keyword evidence="1" id="KW-0175">Coiled coil</keyword>
<dbReference type="PANTHER" id="PTHR34314">
    <property type="entry name" value="CRENARCHAEAL PROTEIN, PUTATIVE-RELATED"/>
    <property type="match status" value="1"/>
</dbReference>
<feature type="coiled-coil region" evidence="1">
    <location>
        <begin position="34"/>
        <end position="68"/>
    </location>
</feature>
<dbReference type="EMBL" id="NEXJ01000031">
    <property type="protein sequence ID" value="PSN92082.1"/>
    <property type="molecule type" value="Genomic_DNA"/>
</dbReference>
<dbReference type="InterPro" id="IPR012431">
    <property type="entry name" value="PDDEXK_10"/>
</dbReference>
<sequence length="202" mass="23097">MTVSSTSSELKKEILRLLKEDEEFRYTVAGLIGLTEVLKRMDRFEEELVKLREDMNKLREDMNKLREEMYAGFDLLNRKITALGARWGVDAESAFREAIRGLLGKELGFSVERWVVQDVEGLVYGYPSQVEVDVAVTDSKTVLIEVTSHVRQADPQTFIRKARLFEELTGRKPTSLLFVSPFVDEKAQEACKALGIQVYTKL</sequence>
<dbReference type="InterPro" id="IPR011335">
    <property type="entry name" value="Restrct_endonuc-II-like"/>
</dbReference>
<evidence type="ECO:0000313" key="3">
    <source>
        <dbReference type="Proteomes" id="UP000240490"/>
    </source>
</evidence>
<dbReference type="PANTHER" id="PTHR34314:SF6">
    <property type="entry name" value="DUF3782 DOMAIN-CONTAINING PROTEIN"/>
    <property type="match status" value="1"/>
</dbReference>
<gene>
    <name evidence="2" type="ORF">B9Q08_01845</name>
</gene>
<evidence type="ECO:0008006" key="4">
    <source>
        <dbReference type="Google" id="ProtNLM"/>
    </source>
</evidence>
<accession>A0A2R6B0A5</accession>
<proteinExistence type="predicted"/>
<name>A0A2R6B0A5_9ARCH</name>
<dbReference type="Pfam" id="PF12644">
    <property type="entry name" value="DUF3782"/>
    <property type="match status" value="1"/>
</dbReference>